<dbReference type="EMBL" id="FRBI01000018">
    <property type="protein sequence ID" value="SHN02569.1"/>
    <property type="molecule type" value="Genomic_DNA"/>
</dbReference>
<dbReference type="STRING" id="310782.SAMN05216499_118117"/>
<dbReference type="AlphaFoldDB" id="A0A1M7NFT2"/>
<sequence>MRMKLTAITLDCPDPQALAAFYQQATGLDPHPDSDADFAGLSGEDGLFIGFQRVDGYRAPRWPEQTVPQQFHFDFTVEEDLDEAEARLLALGAAKPAGQPGGGRWRVLTDPAGHPFCVVASRRSEPPAASARQDDLAARTAPGRPA</sequence>
<feature type="domain" description="VOC" evidence="2">
    <location>
        <begin position="4"/>
        <end position="121"/>
    </location>
</feature>
<protein>
    <recommendedName>
        <fullName evidence="2">VOC domain-containing protein</fullName>
    </recommendedName>
</protein>
<dbReference type="PANTHER" id="PTHR35908:SF1">
    <property type="entry name" value="CONSERVED PROTEIN"/>
    <property type="match status" value="1"/>
</dbReference>
<dbReference type="Pfam" id="PF18029">
    <property type="entry name" value="Glyoxalase_6"/>
    <property type="match status" value="1"/>
</dbReference>
<organism evidence="3 4">
    <name type="scientific">Actinacidiphila paucisporea</name>
    <dbReference type="NCBI Taxonomy" id="310782"/>
    <lineage>
        <taxon>Bacteria</taxon>
        <taxon>Bacillati</taxon>
        <taxon>Actinomycetota</taxon>
        <taxon>Actinomycetes</taxon>
        <taxon>Kitasatosporales</taxon>
        <taxon>Streptomycetaceae</taxon>
        <taxon>Actinacidiphila</taxon>
    </lineage>
</organism>
<feature type="region of interest" description="Disordered" evidence="1">
    <location>
        <begin position="123"/>
        <end position="146"/>
    </location>
</feature>
<dbReference type="InterPro" id="IPR029068">
    <property type="entry name" value="Glyas_Bleomycin-R_OHBP_Dase"/>
</dbReference>
<dbReference type="PROSITE" id="PS51819">
    <property type="entry name" value="VOC"/>
    <property type="match status" value="1"/>
</dbReference>
<reference evidence="3 4" key="1">
    <citation type="submission" date="2016-11" db="EMBL/GenBank/DDBJ databases">
        <authorList>
            <person name="Jaros S."/>
            <person name="Januszkiewicz K."/>
            <person name="Wedrychowicz H."/>
        </authorList>
    </citation>
    <scope>NUCLEOTIDE SEQUENCE [LARGE SCALE GENOMIC DNA]</scope>
    <source>
        <strain evidence="3 4">CGMCC 4.2025</strain>
    </source>
</reference>
<evidence type="ECO:0000256" key="1">
    <source>
        <dbReference type="SAM" id="MobiDB-lite"/>
    </source>
</evidence>
<dbReference type="Gene3D" id="3.10.180.10">
    <property type="entry name" value="2,3-Dihydroxybiphenyl 1,2-Dioxygenase, domain 1"/>
    <property type="match status" value="1"/>
</dbReference>
<dbReference type="InterPro" id="IPR041581">
    <property type="entry name" value="Glyoxalase_6"/>
</dbReference>
<evidence type="ECO:0000259" key="2">
    <source>
        <dbReference type="PROSITE" id="PS51819"/>
    </source>
</evidence>
<proteinExistence type="predicted"/>
<gene>
    <name evidence="3" type="ORF">SAMN05216499_118117</name>
</gene>
<dbReference type="CDD" id="cd06587">
    <property type="entry name" value="VOC"/>
    <property type="match status" value="1"/>
</dbReference>
<evidence type="ECO:0000313" key="3">
    <source>
        <dbReference type="EMBL" id="SHN02569.1"/>
    </source>
</evidence>
<evidence type="ECO:0000313" key="4">
    <source>
        <dbReference type="Proteomes" id="UP000184111"/>
    </source>
</evidence>
<dbReference type="Proteomes" id="UP000184111">
    <property type="component" value="Unassembled WGS sequence"/>
</dbReference>
<dbReference type="SUPFAM" id="SSF54593">
    <property type="entry name" value="Glyoxalase/Bleomycin resistance protein/Dihydroxybiphenyl dioxygenase"/>
    <property type="match status" value="1"/>
</dbReference>
<name>A0A1M7NFT2_9ACTN</name>
<dbReference type="InterPro" id="IPR037523">
    <property type="entry name" value="VOC_core"/>
</dbReference>
<keyword evidence="4" id="KW-1185">Reference proteome</keyword>
<accession>A0A1M7NFT2</accession>
<dbReference type="PANTHER" id="PTHR35908">
    <property type="entry name" value="HYPOTHETICAL FUSION PROTEIN"/>
    <property type="match status" value="1"/>
</dbReference>